<proteinExistence type="predicted"/>
<comment type="caution">
    <text evidence="1">The sequence shown here is derived from an EMBL/GenBank/DDBJ whole genome shotgun (WGS) entry which is preliminary data.</text>
</comment>
<accession>A0A399T5L9</accession>
<organism evidence="1 2">
    <name type="scientific">Clavibacter lycopersici</name>
    <dbReference type="NCBI Taxonomy" id="2301718"/>
    <lineage>
        <taxon>Bacteria</taxon>
        <taxon>Bacillati</taxon>
        <taxon>Actinomycetota</taxon>
        <taxon>Actinomycetes</taxon>
        <taxon>Micrococcales</taxon>
        <taxon>Microbacteriaceae</taxon>
        <taxon>Clavibacter</taxon>
    </lineage>
</organism>
<dbReference type="OrthoDB" id="3679064at2"/>
<dbReference type="EMBL" id="QWGT01000179">
    <property type="protein sequence ID" value="RIJ50264.1"/>
    <property type="molecule type" value="Genomic_DNA"/>
</dbReference>
<dbReference type="SUPFAM" id="SSF52141">
    <property type="entry name" value="Uracil-DNA glycosylase-like"/>
    <property type="match status" value="1"/>
</dbReference>
<dbReference type="RefSeq" id="WP_119382932.1">
    <property type="nucleotide sequence ID" value="NZ_QWGT01000179.1"/>
</dbReference>
<evidence type="ECO:0000313" key="1">
    <source>
        <dbReference type="EMBL" id="RIJ50264.1"/>
    </source>
</evidence>
<dbReference type="CDD" id="cd10035">
    <property type="entry name" value="UDG_like"/>
    <property type="match status" value="1"/>
</dbReference>
<gene>
    <name evidence="1" type="ORF">DZG00_11380</name>
</gene>
<sequence>MTRRMADAAFRTAQECEAATAPHMAPIAAFVAAIRDRDGRGWAPGIAPHHGGVDARVLSVLRDPGPATQVGVGSGFLSVENDDPTAERQAVLFAEHGIRDRDVLPWNAYPWYINAAPNAEQGRAGAQVLVELIRLLPSLEVVLLQGRDAERIWDRALVLDPALPGPGVEVVRTIHPGRQALFHRDPAVRAERQAHQVAAFARVGAILAAEPAT</sequence>
<name>A0A399T5L9_9MICO</name>
<dbReference type="Proteomes" id="UP000266484">
    <property type="component" value="Unassembled WGS sequence"/>
</dbReference>
<protein>
    <submittedName>
        <fullName evidence="1">Uracil-DNA glycosylase</fullName>
    </submittedName>
</protein>
<dbReference type="InterPro" id="IPR036895">
    <property type="entry name" value="Uracil-DNA_glycosylase-like_sf"/>
</dbReference>
<keyword evidence="2" id="KW-1185">Reference proteome</keyword>
<dbReference type="AlphaFoldDB" id="A0A399T5L9"/>
<evidence type="ECO:0000313" key="2">
    <source>
        <dbReference type="Proteomes" id="UP000266484"/>
    </source>
</evidence>
<reference evidence="1 2" key="1">
    <citation type="submission" date="2018-08" db="EMBL/GenBank/DDBJ databases">
        <title>Genome Sequence of Clavibacter michiganensis Subspecies type strains, and the Atypical Peach-Colored Strains Isolated from Tomato.</title>
        <authorList>
            <person name="Osdaghi E."/>
            <person name="Portier P."/>
            <person name="Briand M."/>
            <person name="Jacques M.-A."/>
        </authorList>
    </citation>
    <scope>NUCLEOTIDE SEQUENCE [LARGE SCALE GENOMIC DNA]</scope>
    <source>
        <strain evidence="1 2">CFBP 8615</strain>
    </source>
</reference>
<dbReference type="Gene3D" id="3.40.470.10">
    <property type="entry name" value="Uracil-DNA glycosylase-like domain"/>
    <property type="match status" value="1"/>
</dbReference>